<keyword evidence="14" id="KW-0175">Coiled coil</keyword>
<dbReference type="FunFam" id="1.10.150.670:FF:000007">
    <property type="entry name" value="Crossover junction endonuclease EME1B"/>
    <property type="match status" value="1"/>
</dbReference>
<keyword evidence="18" id="KW-0469">Meiosis</keyword>
<evidence type="ECO:0000256" key="22">
    <source>
        <dbReference type="SAM" id="MobiDB-lite"/>
    </source>
</evidence>
<feature type="compositionally biased region" description="Low complexity" evidence="22">
    <location>
        <begin position="236"/>
        <end position="245"/>
    </location>
</feature>
<feature type="compositionally biased region" description="Basic and acidic residues" evidence="22">
    <location>
        <begin position="144"/>
        <end position="156"/>
    </location>
</feature>
<keyword evidence="11" id="KW-0378">Hydrolase</keyword>
<evidence type="ECO:0000256" key="8">
    <source>
        <dbReference type="ARBA" id="ARBA00022759"/>
    </source>
</evidence>
<keyword evidence="7" id="KW-0479">Metal-binding</keyword>
<evidence type="ECO:0000259" key="23">
    <source>
        <dbReference type="Pfam" id="PF02732"/>
    </source>
</evidence>
<evidence type="ECO:0000256" key="10">
    <source>
        <dbReference type="ARBA" id="ARBA00022776"/>
    </source>
</evidence>
<dbReference type="Pfam" id="PF21292">
    <property type="entry name" value="EME1-MUS81_C"/>
    <property type="match status" value="1"/>
</dbReference>
<keyword evidence="25" id="KW-1185">Reference proteome</keyword>
<evidence type="ECO:0000256" key="15">
    <source>
        <dbReference type="ARBA" id="ARBA00023172"/>
    </source>
</evidence>
<dbReference type="GO" id="GO:0048476">
    <property type="term" value="C:Holliday junction resolvase complex"/>
    <property type="evidence" value="ECO:0007669"/>
    <property type="project" value="InterPro"/>
</dbReference>
<keyword evidence="6" id="KW-0540">Nuclease</keyword>
<feature type="domain" description="ERCC4" evidence="23">
    <location>
        <begin position="362"/>
        <end position="518"/>
    </location>
</feature>
<feature type="compositionally biased region" description="Basic and acidic residues" evidence="22">
    <location>
        <begin position="99"/>
        <end position="117"/>
    </location>
</feature>
<feature type="compositionally biased region" description="Basic and acidic residues" evidence="22">
    <location>
        <begin position="226"/>
        <end position="235"/>
    </location>
</feature>
<keyword evidence="12" id="KW-0106">Calcium</keyword>
<evidence type="ECO:0000256" key="3">
    <source>
        <dbReference type="ARBA" id="ARBA00004123"/>
    </source>
</evidence>
<evidence type="ECO:0000313" key="24">
    <source>
        <dbReference type="EMBL" id="WVZ21936.1"/>
    </source>
</evidence>
<feature type="compositionally biased region" description="Basic and acidic residues" evidence="22">
    <location>
        <begin position="184"/>
        <end position="195"/>
    </location>
</feature>
<evidence type="ECO:0000256" key="6">
    <source>
        <dbReference type="ARBA" id="ARBA00022722"/>
    </source>
</evidence>
<feature type="compositionally biased region" description="Polar residues" evidence="22">
    <location>
        <begin position="196"/>
        <end position="206"/>
    </location>
</feature>
<organism evidence="24 25">
    <name type="scientific">Vigna mungo</name>
    <name type="common">Black gram</name>
    <name type="synonym">Phaseolus mungo</name>
    <dbReference type="NCBI Taxonomy" id="3915"/>
    <lineage>
        <taxon>Eukaryota</taxon>
        <taxon>Viridiplantae</taxon>
        <taxon>Streptophyta</taxon>
        <taxon>Embryophyta</taxon>
        <taxon>Tracheophyta</taxon>
        <taxon>Spermatophyta</taxon>
        <taxon>Magnoliopsida</taxon>
        <taxon>eudicotyledons</taxon>
        <taxon>Gunneridae</taxon>
        <taxon>Pentapetalae</taxon>
        <taxon>rosids</taxon>
        <taxon>fabids</taxon>
        <taxon>Fabales</taxon>
        <taxon>Fabaceae</taxon>
        <taxon>Papilionoideae</taxon>
        <taxon>50 kb inversion clade</taxon>
        <taxon>NPAAA clade</taxon>
        <taxon>indigoferoid/millettioid clade</taxon>
        <taxon>Phaseoleae</taxon>
        <taxon>Vigna</taxon>
    </lineage>
</organism>
<dbReference type="InterPro" id="IPR006166">
    <property type="entry name" value="ERCC4_domain"/>
</dbReference>
<evidence type="ECO:0000256" key="11">
    <source>
        <dbReference type="ARBA" id="ARBA00022801"/>
    </source>
</evidence>
<dbReference type="InterPro" id="IPR033310">
    <property type="entry name" value="Mms4/EME1/EME2"/>
</dbReference>
<evidence type="ECO:0000256" key="12">
    <source>
        <dbReference type="ARBA" id="ARBA00022837"/>
    </source>
</evidence>
<evidence type="ECO:0000256" key="2">
    <source>
        <dbReference type="ARBA" id="ARBA00001946"/>
    </source>
</evidence>
<dbReference type="CDD" id="cd20083">
    <property type="entry name" value="XPF_nuclease_EME"/>
    <property type="match status" value="1"/>
</dbReference>
<keyword evidence="13" id="KW-0460">Magnesium</keyword>
<dbReference type="GO" id="GO:0046872">
    <property type="term" value="F:metal ion binding"/>
    <property type="evidence" value="ECO:0007669"/>
    <property type="project" value="UniProtKB-KW"/>
</dbReference>
<evidence type="ECO:0000256" key="1">
    <source>
        <dbReference type="ARBA" id="ARBA00001913"/>
    </source>
</evidence>
<dbReference type="Gene3D" id="1.10.150.670">
    <property type="entry name" value="Crossover junction endonuclease EME1, DNA-binding domain"/>
    <property type="match status" value="1"/>
</dbReference>
<dbReference type="Gene3D" id="3.40.50.10130">
    <property type="match status" value="1"/>
</dbReference>
<keyword evidence="16" id="KW-0234">DNA repair</keyword>
<dbReference type="GO" id="GO:0051301">
    <property type="term" value="P:cell division"/>
    <property type="evidence" value="ECO:0007669"/>
    <property type="project" value="UniProtKB-KW"/>
</dbReference>
<evidence type="ECO:0000313" key="25">
    <source>
        <dbReference type="Proteomes" id="UP001374535"/>
    </source>
</evidence>
<comment type="similarity">
    <text evidence="4">Belongs to the EME1/MMS4 family.</text>
</comment>
<keyword evidence="10" id="KW-0498">Mitosis</keyword>
<evidence type="ECO:0000256" key="7">
    <source>
        <dbReference type="ARBA" id="ARBA00022723"/>
    </source>
</evidence>
<dbReference type="GO" id="GO:0006310">
    <property type="term" value="P:DNA recombination"/>
    <property type="evidence" value="ECO:0007669"/>
    <property type="project" value="UniProtKB-KW"/>
</dbReference>
<dbReference type="InterPro" id="IPR042530">
    <property type="entry name" value="EME1/EME2_C"/>
</dbReference>
<feature type="region of interest" description="Disordered" evidence="22">
    <location>
        <begin position="220"/>
        <end position="249"/>
    </location>
</feature>
<dbReference type="PANTHER" id="PTHR21077">
    <property type="entry name" value="EME1 PROTEIN"/>
    <property type="match status" value="1"/>
</dbReference>
<dbReference type="InterPro" id="IPR047524">
    <property type="entry name" value="XPF_nuclease_EME1_plant/arthr"/>
</dbReference>
<evidence type="ECO:0000256" key="14">
    <source>
        <dbReference type="ARBA" id="ARBA00023054"/>
    </source>
</evidence>
<proteinExistence type="inferred from homology"/>
<evidence type="ECO:0000256" key="18">
    <source>
        <dbReference type="ARBA" id="ARBA00023254"/>
    </source>
</evidence>
<name>A0AAQ3P6L6_VIGMU</name>
<dbReference type="PANTHER" id="PTHR21077:SF5">
    <property type="entry name" value="CROSSOVER JUNCTION ENDONUCLEASE MMS4"/>
    <property type="match status" value="1"/>
</dbReference>
<dbReference type="GO" id="GO:0016787">
    <property type="term" value="F:hydrolase activity"/>
    <property type="evidence" value="ECO:0007669"/>
    <property type="project" value="UniProtKB-KW"/>
</dbReference>
<dbReference type="GO" id="GO:0006281">
    <property type="term" value="P:DNA repair"/>
    <property type="evidence" value="ECO:0007669"/>
    <property type="project" value="UniProtKB-KW"/>
</dbReference>
<dbReference type="AlphaFoldDB" id="A0AAQ3P6L6"/>
<evidence type="ECO:0000256" key="19">
    <source>
        <dbReference type="ARBA" id="ARBA00023306"/>
    </source>
</evidence>
<keyword evidence="9" id="KW-0227">DNA damage</keyword>
<comment type="subunit">
    <text evidence="21">Forms a heterodimer with MUS81.</text>
</comment>
<evidence type="ECO:0000256" key="21">
    <source>
        <dbReference type="ARBA" id="ARBA00066032"/>
    </source>
</evidence>
<comment type="cofactor">
    <cofactor evidence="1">
        <name>Ca(2+)</name>
        <dbReference type="ChEBI" id="CHEBI:29108"/>
    </cofactor>
</comment>
<dbReference type="EMBL" id="CP144700">
    <property type="protein sequence ID" value="WVZ21936.1"/>
    <property type="molecule type" value="Genomic_DNA"/>
</dbReference>
<evidence type="ECO:0000256" key="16">
    <source>
        <dbReference type="ARBA" id="ARBA00023204"/>
    </source>
</evidence>
<keyword evidence="17" id="KW-0539">Nucleus</keyword>
<feature type="region of interest" description="Disordered" evidence="22">
    <location>
        <begin position="1"/>
        <end position="51"/>
    </location>
</feature>
<gene>
    <name evidence="24" type="ORF">V8G54_000480</name>
</gene>
<dbReference type="Pfam" id="PF02732">
    <property type="entry name" value="ERCC4"/>
    <property type="match status" value="1"/>
</dbReference>
<evidence type="ECO:0000256" key="20">
    <source>
        <dbReference type="ARBA" id="ARBA00059712"/>
    </source>
</evidence>
<feature type="region of interest" description="Disordered" evidence="22">
    <location>
        <begin position="99"/>
        <end position="162"/>
    </location>
</feature>
<dbReference type="GO" id="GO:0005634">
    <property type="term" value="C:nucleus"/>
    <property type="evidence" value="ECO:0007669"/>
    <property type="project" value="UniProtKB-SubCell"/>
</dbReference>
<sequence length="656" mass="73817">MDPIILSDEEEDPSTPFPFRSKKRRTEPDPNRTVFVIEDDPTPQKSVTPSIVPETPMSALFGSEVAIVKCTMPSDPTARVSPNIFSGISQMICLESDNESEHCGMGKRDETEPRDSRGISNSVGSESSPGVLLESGNTLGNCGMDKRDENEPRDSRWTPNSVRSGSCPHVCLESDNELENCRTGEWDENEPKESRCTSNSLGSGSSPRIYLEADNELENFGVGTRDQNEARDSRWISDSTGSGSSSERHISHENATQTEMLGNDLSNSTSLRVENMDMETENIKNMKKSKVPSKNTTKAVRKTKMTKEERSRLMEDKKLQKEQEKLKKAALKAEAAELKKIEKEKQKWEKGKFAIKSIVAEIDAKVVETGSIGGHLLTRFAEKGLTYHITSNPISGSILWSMKVPEQISQLSTERIEIPYVLLIYEADKFCNLVMNDSLFDQLSSIRSLYPSYTVCYLTNRLLAYINKREQEKYKNPENNSCWRRPPIEEVLAKLTTNFNKVHSRLCVDEAELAEHVVGLTCSLASCQFRKKLTRLSVYANGALIPKDCVDRNLIKKSLWLKGLVSIPKVQPRFAIAIWKKYPTMKSLLSVYMDPSKSEHEKECLLKDLMTEGLVGGDRRLGEVCSKRVYRILMAQSGSIRTDDVENGADFFERQS</sequence>
<evidence type="ECO:0000256" key="9">
    <source>
        <dbReference type="ARBA" id="ARBA00022763"/>
    </source>
</evidence>
<evidence type="ECO:0000256" key="17">
    <source>
        <dbReference type="ARBA" id="ARBA00023242"/>
    </source>
</evidence>
<feature type="region of interest" description="Disordered" evidence="22">
    <location>
        <begin position="287"/>
        <end position="317"/>
    </location>
</feature>
<comment type="cofactor">
    <cofactor evidence="2">
        <name>Mg(2+)</name>
        <dbReference type="ChEBI" id="CHEBI:18420"/>
    </cofactor>
</comment>
<evidence type="ECO:0000256" key="5">
    <source>
        <dbReference type="ARBA" id="ARBA00022618"/>
    </source>
</evidence>
<dbReference type="GO" id="GO:0003677">
    <property type="term" value="F:DNA binding"/>
    <property type="evidence" value="ECO:0007669"/>
    <property type="project" value="InterPro"/>
</dbReference>
<evidence type="ECO:0000256" key="4">
    <source>
        <dbReference type="ARBA" id="ARBA00005313"/>
    </source>
</evidence>
<accession>A0AAQ3P6L6</accession>
<feature type="region of interest" description="Disordered" evidence="22">
    <location>
        <begin position="184"/>
        <end position="207"/>
    </location>
</feature>
<feature type="compositionally biased region" description="Basic and acidic residues" evidence="22">
    <location>
        <begin position="305"/>
        <end position="317"/>
    </location>
</feature>
<keyword evidence="8" id="KW-0255">Endonuclease</keyword>
<dbReference type="GO" id="GO:0051321">
    <property type="term" value="P:meiotic cell cycle"/>
    <property type="evidence" value="ECO:0007669"/>
    <property type="project" value="UniProtKB-KW"/>
</dbReference>
<dbReference type="GO" id="GO:0004519">
    <property type="term" value="F:endonuclease activity"/>
    <property type="evidence" value="ECO:0007669"/>
    <property type="project" value="UniProtKB-KW"/>
</dbReference>
<keyword evidence="19" id="KW-0131">Cell cycle</keyword>
<feature type="compositionally biased region" description="Polar residues" evidence="22">
    <location>
        <begin position="118"/>
        <end position="128"/>
    </location>
</feature>
<protein>
    <recommendedName>
        <fullName evidence="23">ERCC4 domain-containing protein</fullName>
    </recommendedName>
</protein>
<reference evidence="24 25" key="1">
    <citation type="journal article" date="2023" name="Life. Sci Alliance">
        <title>Evolutionary insights into 3D genome organization and epigenetic landscape of Vigna mungo.</title>
        <authorList>
            <person name="Junaid A."/>
            <person name="Singh B."/>
            <person name="Bhatia S."/>
        </authorList>
    </citation>
    <scope>NUCLEOTIDE SEQUENCE [LARGE SCALE GENOMIC DNA]</scope>
    <source>
        <strain evidence="24">Urdbean</strain>
    </source>
</reference>
<comment type="subcellular location">
    <subcellularLocation>
        <location evidence="3">Nucleus</location>
    </subcellularLocation>
</comment>
<keyword evidence="5" id="KW-0132">Cell division</keyword>
<comment type="function">
    <text evidence="20">Interacts with MUS81 to form a DNA structure-specific endonuclease with substrate preference for branched DNA structures with a 5'-end at the branch nick. Typical substrates include 3'-flap structures, D-loops, replication forks, nicked Holliday junctions and also intact Holliday junctions with a reduced efficiency. May be required in mitosis for the processing of stalled or collapsed replication fork intermediates. Plays a role in DNA repair and in genotoxic stress-induced homologous recombination (HR) in somatic cells. Mediates a subset of meiotic recombination events that are insensitive to crossover interference.</text>
</comment>
<keyword evidence="15" id="KW-0233">DNA recombination</keyword>
<dbReference type="Proteomes" id="UP001374535">
    <property type="component" value="Chromosome 1"/>
</dbReference>
<evidence type="ECO:0000256" key="13">
    <source>
        <dbReference type="ARBA" id="ARBA00022842"/>
    </source>
</evidence>